<name>A0AAV3JG91_LEPBO</name>
<dbReference type="EMBL" id="AHNP02000003">
    <property type="protein sequence ID" value="EPG59113.1"/>
    <property type="molecule type" value="Genomic_DNA"/>
</dbReference>
<accession>A0AAV3JG91</accession>
<organism evidence="1 2">
    <name type="scientific">Leptospira borgpetersenii serovar Javanica str. UI 09931</name>
    <dbReference type="NCBI Taxonomy" id="1049767"/>
    <lineage>
        <taxon>Bacteria</taxon>
        <taxon>Pseudomonadati</taxon>
        <taxon>Spirochaetota</taxon>
        <taxon>Spirochaetia</taxon>
        <taxon>Leptospirales</taxon>
        <taxon>Leptospiraceae</taxon>
        <taxon>Leptospira</taxon>
    </lineage>
</organism>
<sequence length="50" mass="6341">MLLNSGWSSYTLRFWDKSFVEKDKFTNKKQIFWMFLDFYGFHSCTWNFRR</sequence>
<evidence type="ECO:0000313" key="1">
    <source>
        <dbReference type="EMBL" id="EPG59113.1"/>
    </source>
</evidence>
<dbReference type="AlphaFoldDB" id="A0AAV3JG91"/>
<reference evidence="1 2" key="1">
    <citation type="submission" date="2013-04" db="EMBL/GenBank/DDBJ databases">
        <authorList>
            <person name="Harkins D.M."/>
            <person name="Durkin A.S."/>
            <person name="Brinkac L.M."/>
            <person name="Haft D.H."/>
            <person name="Selengut J.D."/>
            <person name="Sanka R."/>
            <person name="DePew J."/>
            <person name="Purushe J."/>
            <person name="Chanthongthip A."/>
            <person name="Lattana O."/>
            <person name="Phetsouvanh R."/>
            <person name="Newton P.N."/>
            <person name="Vinetz J.M."/>
            <person name="Sutton G.G."/>
            <person name="Nierman W.C."/>
            <person name="Fouts D.E."/>
        </authorList>
    </citation>
    <scope>NUCLEOTIDE SEQUENCE [LARGE SCALE GENOMIC DNA]</scope>
    <source>
        <strain evidence="1 2">UI 09931</strain>
    </source>
</reference>
<evidence type="ECO:0000313" key="2">
    <source>
        <dbReference type="Proteomes" id="UP000014570"/>
    </source>
</evidence>
<proteinExistence type="predicted"/>
<dbReference type="Proteomes" id="UP000014570">
    <property type="component" value="Unassembled WGS sequence"/>
</dbReference>
<protein>
    <submittedName>
        <fullName evidence="1">Uncharacterized protein</fullName>
    </submittedName>
</protein>
<comment type="caution">
    <text evidence="1">The sequence shown here is derived from an EMBL/GenBank/DDBJ whole genome shotgun (WGS) entry which is preliminary data.</text>
</comment>
<gene>
    <name evidence="1" type="ORF">LEP1GSC103_3890</name>
</gene>